<accession>A0A4R2FZ91</accession>
<dbReference type="AlphaFoldDB" id="A0A4R2FZ91"/>
<dbReference type="GO" id="GO:0004803">
    <property type="term" value="F:transposase activity"/>
    <property type="evidence" value="ECO:0007669"/>
    <property type="project" value="InterPro"/>
</dbReference>
<dbReference type="GO" id="GO:0003677">
    <property type="term" value="F:DNA binding"/>
    <property type="evidence" value="ECO:0007669"/>
    <property type="project" value="InterPro"/>
</dbReference>
<dbReference type="InterPro" id="IPR009057">
    <property type="entry name" value="Homeodomain-like_sf"/>
</dbReference>
<evidence type="ECO:0000313" key="2">
    <source>
        <dbReference type="EMBL" id="TCO00427.1"/>
    </source>
</evidence>
<name>A0A4R2FZ91_9BACT</name>
<evidence type="ECO:0000313" key="3">
    <source>
        <dbReference type="Proteomes" id="UP000295221"/>
    </source>
</evidence>
<dbReference type="Pfam" id="PF01527">
    <property type="entry name" value="HTH_Tnp_1"/>
    <property type="match status" value="1"/>
</dbReference>
<dbReference type="GO" id="GO:0006313">
    <property type="term" value="P:DNA transposition"/>
    <property type="evidence" value="ECO:0007669"/>
    <property type="project" value="InterPro"/>
</dbReference>
<dbReference type="SUPFAM" id="SSF46689">
    <property type="entry name" value="Homeodomain-like"/>
    <property type="match status" value="1"/>
</dbReference>
<dbReference type="EMBL" id="SLWK01000046">
    <property type="protein sequence ID" value="TCO00427.1"/>
    <property type="molecule type" value="Genomic_DNA"/>
</dbReference>
<feature type="coiled-coil region" evidence="1">
    <location>
        <begin position="72"/>
        <end position="113"/>
    </location>
</feature>
<comment type="caution">
    <text evidence="2">The sequence shown here is derived from an EMBL/GenBank/DDBJ whole genome shotgun (WGS) entry which is preliminary data.</text>
</comment>
<gene>
    <name evidence="2" type="ORF">EV194_1461</name>
</gene>
<reference evidence="2 3" key="1">
    <citation type="submission" date="2019-03" db="EMBL/GenBank/DDBJ databases">
        <title>Genomic Encyclopedia of Type Strains, Phase IV (KMG-IV): sequencing the most valuable type-strain genomes for metagenomic binning, comparative biology and taxonomic classification.</title>
        <authorList>
            <person name="Goeker M."/>
        </authorList>
    </citation>
    <scope>NUCLEOTIDE SEQUENCE [LARGE SCALE GENOMIC DNA]</scope>
    <source>
        <strain evidence="2 3">DSM 24179</strain>
    </source>
</reference>
<dbReference type="Proteomes" id="UP000295221">
    <property type="component" value="Unassembled WGS sequence"/>
</dbReference>
<dbReference type="RefSeq" id="WP_207916118.1">
    <property type="nucleotide sequence ID" value="NZ_SLWK01000046.1"/>
</dbReference>
<protein>
    <submittedName>
        <fullName evidence="2">Transposase</fullName>
    </submittedName>
</protein>
<feature type="non-terminal residue" evidence="2">
    <location>
        <position position="1"/>
    </location>
</feature>
<keyword evidence="3" id="KW-1185">Reference proteome</keyword>
<organism evidence="2 3">
    <name type="scientific">Natronoflexus pectinivorans</name>
    <dbReference type="NCBI Taxonomy" id="682526"/>
    <lineage>
        <taxon>Bacteria</taxon>
        <taxon>Pseudomonadati</taxon>
        <taxon>Bacteroidota</taxon>
        <taxon>Bacteroidia</taxon>
        <taxon>Marinilabiliales</taxon>
        <taxon>Marinilabiliaceae</taxon>
        <taxon>Natronoflexus</taxon>
    </lineage>
</organism>
<dbReference type="InterPro" id="IPR002514">
    <property type="entry name" value="Transposase_8"/>
</dbReference>
<sequence>KLMKNRRSQFKLKSRRYFSEDFKKQKVHEIVTKKTTIREVSMLYEIKSAILYRWLYKYSPDHPKQTKIVVEMESESQKALFYKEKVAELERHVGQKQIQLDFLEKLIELASEELKMDLKKNFSSKLLNGSGSTSRKNHSP</sequence>
<keyword evidence="1" id="KW-0175">Coiled coil</keyword>
<evidence type="ECO:0000256" key="1">
    <source>
        <dbReference type="SAM" id="Coils"/>
    </source>
</evidence>
<proteinExistence type="predicted"/>